<evidence type="ECO:0000256" key="1">
    <source>
        <dbReference type="SAM" id="MobiDB-lite"/>
    </source>
</evidence>
<protein>
    <submittedName>
        <fullName evidence="2">Uncharacterized protein</fullName>
    </submittedName>
</protein>
<dbReference type="InterPro" id="IPR032427">
    <property type="entry name" value="P22_portal"/>
</dbReference>
<accession>A0A0F9AYG1</accession>
<feature type="compositionally biased region" description="Low complexity" evidence="1">
    <location>
        <begin position="138"/>
        <end position="149"/>
    </location>
</feature>
<dbReference type="EMBL" id="LAZR01054994">
    <property type="protein sequence ID" value="KKK77356.1"/>
    <property type="molecule type" value="Genomic_DNA"/>
</dbReference>
<dbReference type="AlphaFoldDB" id="A0A0F9AYG1"/>
<name>A0A0F9AYG1_9ZZZZ</name>
<comment type="caution">
    <text evidence="2">The sequence shown here is derived from an EMBL/GenBank/DDBJ whole genome shotgun (WGS) entry which is preliminary data.</text>
</comment>
<organism evidence="2">
    <name type="scientific">marine sediment metagenome</name>
    <dbReference type="NCBI Taxonomy" id="412755"/>
    <lineage>
        <taxon>unclassified sequences</taxon>
        <taxon>metagenomes</taxon>
        <taxon>ecological metagenomes</taxon>
    </lineage>
</organism>
<feature type="region of interest" description="Disordered" evidence="1">
    <location>
        <begin position="136"/>
        <end position="169"/>
    </location>
</feature>
<gene>
    <name evidence="2" type="ORF">LCGC14_2854430</name>
</gene>
<feature type="compositionally biased region" description="Low complexity" evidence="1">
    <location>
        <begin position="157"/>
        <end position="169"/>
    </location>
</feature>
<proteinExistence type="predicted"/>
<reference evidence="2" key="1">
    <citation type="journal article" date="2015" name="Nature">
        <title>Complex archaea that bridge the gap between prokaryotes and eukaryotes.</title>
        <authorList>
            <person name="Spang A."/>
            <person name="Saw J.H."/>
            <person name="Jorgensen S.L."/>
            <person name="Zaremba-Niedzwiedzka K."/>
            <person name="Martijn J."/>
            <person name="Lind A.E."/>
            <person name="van Eijk R."/>
            <person name="Schleper C."/>
            <person name="Guy L."/>
            <person name="Ettema T.J."/>
        </authorList>
    </citation>
    <scope>NUCLEOTIDE SEQUENCE</scope>
</reference>
<dbReference type="Pfam" id="PF16510">
    <property type="entry name" value="P22_portal"/>
    <property type="match status" value="1"/>
</dbReference>
<evidence type="ECO:0000313" key="2">
    <source>
        <dbReference type="EMBL" id="KKK77356.1"/>
    </source>
</evidence>
<sequence length="169" mass="19037">MVERVEQRLSDVEDIGGNDAELMRIARDRYQLAVDHDQDNRDAGIEDLEFMAGDQWPEEIRRERNEDGRVILTINRMPAFVNQIINDIRQNRPSIKVRPVDDTSDDAIADIYTGLIRHIEHASDAMVAYVTAMERRSAASGTSGSSPSIRTRRRSTRLSVSSASSTPLP</sequence>